<dbReference type="InterPro" id="IPR051212">
    <property type="entry name" value="Type-I_RE_S_subunit"/>
</dbReference>
<gene>
    <name evidence="5" type="ORF">F1B92_01455</name>
</gene>
<evidence type="ECO:0000313" key="6">
    <source>
        <dbReference type="Proteomes" id="UP000476338"/>
    </source>
</evidence>
<keyword evidence="5" id="KW-0378">Hydrolase</keyword>
<dbReference type="Proteomes" id="UP000476338">
    <property type="component" value="Unassembled WGS sequence"/>
</dbReference>
<sequence>MSLGEICKIRDNERKPISKQNRIKGIYPYYGANGIIDYIDDYIFDGTFILLGEDGSVINEDKTPVLNWATSKIWVNNHAHILEQLDNYNLRFIYYCLQVTDISNMVRGLPPKLNQKNLKTILIPIPPLKTQEKIVNILDKFNTLTSDLTKGLPQEIDLRKKQYEYYREKLLTFKEIEALK</sequence>
<comment type="similarity">
    <text evidence="1">Belongs to the type-I restriction system S methylase family.</text>
</comment>
<dbReference type="AlphaFoldDB" id="A0A6L5WJ65"/>
<dbReference type="GO" id="GO:0003677">
    <property type="term" value="F:DNA binding"/>
    <property type="evidence" value="ECO:0007669"/>
    <property type="project" value="UniProtKB-KW"/>
</dbReference>
<evidence type="ECO:0000256" key="2">
    <source>
        <dbReference type="ARBA" id="ARBA00022747"/>
    </source>
</evidence>
<dbReference type="InterPro" id="IPR044946">
    <property type="entry name" value="Restrct_endonuc_typeI_TRD_sf"/>
</dbReference>
<keyword evidence="6" id="KW-1185">Reference proteome</keyword>
<comment type="caution">
    <text evidence="5">The sequence shown here is derived from an EMBL/GenBank/DDBJ whole genome shotgun (WGS) entry which is preliminary data.</text>
</comment>
<dbReference type="GO" id="GO:0009307">
    <property type="term" value="P:DNA restriction-modification system"/>
    <property type="evidence" value="ECO:0007669"/>
    <property type="project" value="UniProtKB-KW"/>
</dbReference>
<dbReference type="SUPFAM" id="SSF116734">
    <property type="entry name" value="DNA methylase specificity domain"/>
    <property type="match status" value="1"/>
</dbReference>
<dbReference type="CDD" id="cd17262">
    <property type="entry name" value="RMtype1_S_Aco12261I-TRD2-CR2"/>
    <property type="match status" value="1"/>
</dbReference>
<keyword evidence="2" id="KW-0680">Restriction system</keyword>
<proteinExistence type="inferred from homology"/>
<protein>
    <submittedName>
        <fullName evidence="5">Restriction endonuclease subunit S</fullName>
    </submittedName>
</protein>
<dbReference type="EMBL" id="VWSJ01000003">
    <property type="protein sequence ID" value="MSN95873.1"/>
    <property type="molecule type" value="Genomic_DNA"/>
</dbReference>
<evidence type="ECO:0000256" key="1">
    <source>
        <dbReference type="ARBA" id="ARBA00010923"/>
    </source>
</evidence>
<dbReference type="GO" id="GO:0004519">
    <property type="term" value="F:endonuclease activity"/>
    <property type="evidence" value="ECO:0007669"/>
    <property type="project" value="UniProtKB-KW"/>
</dbReference>
<dbReference type="PANTHER" id="PTHR43140:SF1">
    <property type="entry name" value="TYPE I RESTRICTION ENZYME ECOKI SPECIFICITY SUBUNIT"/>
    <property type="match status" value="1"/>
</dbReference>
<organism evidence="5 6">
    <name type="scientific">Campylobacter portucalensis</name>
    <dbReference type="NCBI Taxonomy" id="2608384"/>
    <lineage>
        <taxon>Bacteria</taxon>
        <taxon>Pseudomonadati</taxon>
        <taxon>Campylobacterota</taxon>
        <taxon>Epsilonproteobacteria</taxon>
        <taxon>Campylobacterales</taxon>
        <taxon>Campylobacteraceae</taxon>
        <taxon>Campylobacter</taxon>
    </lineage>
</organism>
<dbReference type="InterPro" id="IPR000055">
    <property type="entry name" value="Restrct_endonuc_typeI_TRD"/>
</dbReference>
<accession>A0A6L5WJ65</accession>
<evidence type="ECO:0000313" key="5">
    <source>
        <dbReference type="EMBL" id="MSN95873.1"/>
    </source>
</evidence>
<dbReference type="Gene3D" id="3.90.220.20">
    <property type="entry name" value="DNA methylase specificity domains"/>
    <property type="match status" value="1"/>
</dbReference>
<keyword evidence="3" id="KW-0238">DNA-binding</keyword>
<reference evidence="5 6" key="1">
    <citation type="submission" date="2019-09" db="EMBL/GenBank/DDBJ databases">
        <authorList>
            <person name="Silva M."/>
            <person name="Pereira G."/>
            <person name="Lopes-Da-Costa L."/>
            <person name="Silva E."/>
        </authorList>
    </citation>
    <scope>NUCLEOTIDE SEQUENCE [LARGE SCALE GENOMIC DNA]</scope>
    <source>
        <strain evidence="5 6">FMV-PI01</strain>
    </source>
</reference>
<feature type="domain" description="Type I restriction modification DNA specificity" evidence="4">
    <location>
        <begin position="2"/>
        <end position="156"/>
    </location>
</feature>
<name>A0A6L5WJ65_9BACT</name>
<reference evidence="5 6" key="2">
    <citation type="submission" date="2020-03" db="EMBL/GenBank/DDBJ databases">
        <title>Campylobacter portucalensis sp. nov., a new species of Campylobacter isolated from the reproductive tract of bulls.</title>
        <authorList>
            <person name="Silva M.F."/>
            <person name="Pereira G."/>
            <person name="Carneiro C."/>
            <person name="Hemphill A."/>
            <person name="Mateus L."/>
            <person name="Lopes-Da-Costa L."/>
            <person name="Silva E."/>
        </authorList>
    </citation>
    <scope>NUCLEOTIDE SEQUENCE [LARGE SCALE GENOMIC DNA]</scope>
    <source>
        <strain evidence="5 6">FMV-PI01</strain>
    </source>
</reference>
<dbReference type="Pfam" id="PF01420">
    <property type="entry name" value="Methylase_S"/>
    <property type="match status" value="1"/>
</dbReference>
<dbReference type="PANTHER" id="PTHR43140">
    <property type="entry name" value="TYPE-1 RESTRICTION ENZYME ECOKI SPECIFICITY PROTEIN"/>
    <property type="match status" value="1"/>
</dbReference>
<evidence type="ECO:0000256" key="3">
    <source>
        <dbReference type="ARBA" id="ARBA00023125"/>
    </source>
</evidence>
<keyword evidence="5" id="KW-0255">Endonuclease</keyword>
<keyword evidence="5" id="KW-0540">Nuclease</keyword>
<evidence type="ECO:0000259" key="4">
    <source>
        <dbReference type="Pfam" id="PF01420"/>
    </source>
</evidence>